<sequence>MSIFVEVRGRSLDILSSHGYQVSPTLPFLGDCEIRGDSDSIGGRLLGLHAVVALAFGWDERKNAIRTWLKNEQLSHYLSPLESKFVFNSGGLAGSMRWRVEALFALAWASNLTQVSILDPLPDDFVSLFPSISKSESTTEFRQRVRLRSTDDILRELDLLYCLASAKTELHICGQIDQGNSTPTLLSVQQRRHALEWILSEVEWEEVLLDT</sequence>
<dbReference type="InterPro" id="IPR025368">
    <property type="entry name" value="DUF4272"/>
</dbReference>
<dbReference type="RefSeq" id="WP_099881129.1">
    <property type="nucleotide sequence ID" value="NZ_CP024608.1"/>
</dbReference>
<accession>A0A2D2DTF9</accession>
<organism evidence="1 2">
    <name type="scientific">Massilia violaceinigra</name>
    <dbReference type="NCBI Taxonomy" id="2045208"/>
    <lineage>
        <taxon>Bacteria</taxon>
        <taxon>Pseudomonadati</taxon>
        <taxon>Pseudomonadota</taxon>
        <taxon>Betaproteobacteria</taxon>
        <taxon>Burkholderiales</taxon>
        <taxon>Oxalobacteraceae</taxon>
        <taxon>Telluria group</taxon>
        <taxon>Massilia</taxon>
    </lineage>
</organism>
<evidence type="ECO:0008006" key="3">
    <source>
        <dbReference type="Google" id="ProtNLM"/>
    </source>
</evidence>
<name>A0A2D2DTF9_9BURK</name>
<protein>
    <recommendedName>
        <fullName evidence="3">DUF4272 domain-containing protein</fullName>
    </recommendedName>
</protein>
<proteinExistence type="predicted"/>
<keyword evidence="2" id="KW-1185">Reference proteome</keyword>
<dbReference type="Pfam" id="PF14094">
    <property type="entry name" value="DUF4272"/>
    <property type="match status" value="1"/>
</dbReference>
<dbReference type="OrthoDB" id="4399984at2"/>
<reference evidence="1" key="1">
    <citation type="submission" date="2017-10" db="EMBL/GenBank/DDBJ databases">
        <title>Massilia psychrophilum sp. nov., a novel purple-pigmented bacterium isolated from Tianshan glacier, Xinjiang Municipality, China.</title>
        <authorList>
            <person name="Wang H."/>
        </authorList>
    </citation>
    <scope>NUCLEOTIDE SEQUENCE [LARGE SCALE GENOMIC DNA]</scope>
    <source>
        <strain evidence="1">B2</strain>
    </source>
</reference>
<evidence type="ECO:0000313" key="1">
    <source>
        <dbReference type="EMBL" id="ATQ78265.1"/>
    </source>
</evidence>
<dbReference type="Proteomes" id="UP000229897">
    <property type="component" value="Chromosome"/>
</dbReference>
<dbReference type="KEGG" id="mass:CR152_29970"/>
<dbReference type="AlphaFoldDB" id="A0A2D2DTF9"/>
<dbReference type="EMBL" id="CP024608">
    <property type="protein sequence ID" value="ATQ78265.1"/>
    <property type="molecule type" value="Genomic_DNA"/>
</dbReference>
<gene>
    <name evidence="1" type="ORF">CR152_29970</name>
</gene>
<evidence type="ECO:0000313" key="2">
    <source>
        <dbReference type="Proteomes" id="UP000229897"/>
    </source>
</evidence>